<dbReference type="SUPFAM" id="SSF56601">
    <property type="entry name" value="beta-lactamase/transpeptidase-like"/>
    <property type="match status" value="1"/>
</dbReference>
<dbReference type="InterPro" id="IPR018044">
    <property type="entry name" value="Peptidase_S11"/>
</dbReference>
<dbReference type="PRINTS" id="PR00725">
    <property type="entry name" value="DADACBPTASE1"/>
</dbReference>
<name>A0A7V8FG82_STEMA</name>
<evidence type="ECO:0000256" key="7">
    <source>
        <dbReference type="PIRSR" id="PIRSR618044-1"/>
    </source>
</evidence>
<keyword evidence="6" id="KW-0961">Cell wall biogenesis/degradation</keyword>
<keyword evidence="3" id="KW-0378">Hydrolase</keyword>
<gene>
    <name evidence="11" type="primary">dacA</name>
    <name evidence="11" type="ORF">GAK31_02542</name>
</gene>
<dbReference type="InterPro" id="IPR012338">
    <property type="entry name" value="Beta-lactam/transpept-like"/>
</dbReference>
<feature type="domain" description="Peptidase S11 D-alanyl-D-alanine carboxypeptidase A N-terminal" evidence="10">
    <location>
        <begin position="2"/>
        <end position="224"/>
    </location>
</feature>
<reference evidence="12" key="1">
    <citation type="journal article" date="2020" name="MBio">
        <title>Horizontal gene transfer to a defensive symbiont with a reduced genome amongst a multipartite beetle microbiome.</title>
        <authorList>
            <person name="Waterworth S.C."/>
            <person name="Florez L.V."/>
            <person name="Rees E.R."/>
            <person name="Hertweck C."/>
            <person name="Kaltenpoth M."/>
            <person name="Kwan J.C."/>
        </authorList>
    </citation>
    <scope>NUCLEOTIDE SEQUENCE [LARGE SCALE GENOMIC DNA]</scope>
</reference>
<dbReference type="GO" id="GO:0009002">
    <property type="term" value="F:serine-type D-Ala-D-Ala carboxypeptidase activity"/>
    <property type="evidence" value="ECO:0007669"/>
    <property type="project" value="InterPro"/>
</dbReference>
<evidence type="ECO:0000256" key="6">
    <source>
        <dbReference type="ARBA" id="ARBA00023316"/>
    </source>
</evidence>
<evidence type="ECO:0000259" key="10">
    <source>
        <dbReference type="Pfam" id="PF00768"/>
    </source>
</evidence>
<dbReference type="GO" id="GO:0009252">
    <property type="term" value="P:peptidoglycan biosynthetic process"/>
    <property type="evidence" value="ECO:0007669"/>
    <property type="project" value="UniProtKB-KW"/>
</dbReference>
<evidence type="ECO:0000256" key="8">
    <source>
        <dbReference type="PIRSR" id="PIRSR618044-2"/>
    </source>
</evidence>
<dbReference type="AlphaFoldDB" id="A0A7V8FG82"/>
<evidence type="ECO:0000256" key="5">
    <source>
        <dbReference type="ARBA" id="ARBA00022984"/>
    </source>
</evidence>
<dbReference type="PANTHER" id="PTHR21581:SF6">
    <property type="entry name" value="TRAFFICKING PROTEIN PARTICLE COMPLEX SUBUNIT 12"/>
    <property type="match status" value="1"/>
</dbReference>
<evidence type="ECO:0000256" key="2">
    <source>
        <dbReference type="ARBA" id="ARBA00022729"/>
    </source>
</evidence>
<accession>A0A7V8FG82</accession>
<keyword evidence="11" id="KW-0121">Carboxypeptidase</keyword>
<keyword evidence="5" id="KW-0573">Peptidoglycan synthesis</keyword>
<evidence type="ECO:0000256" key="9">
    <source>
        <dbReference type="RuleBase" id="RU004016"/>
    </source>
</evidence>
<comment type="caution">
    <text evidence="11">The sequence shown here is derived from an EMBL/GenBank/DDBJ whole genome shotgun (WGS) entry which is preliminary data.</text>
</comment>
<feature type="active site" evidence="7">
    <location>
        <position position="88"/>
    </location>
</feature>
<feature type="binding site" evidence="8">
    <location>
        <position position="189"/>
    </location>
    <ligand>
        <name>substrate</name>
    </ligand>
</feature>
<dbReference type="GO" id="GO:0008360">
    <property type="term" value="P:regulation of cell shape"/>
    <property type="evidence" value="ECO:0007669"/>
    <property type="project" value="UniProtKB-KW"/>
</dbReference>
<keyword evidence="11" id="KW-0645">Protease</keyword>
<sequence>MITLDADGLGILFQHNATQVRPPASLTKLMTAYVAYAAVAAGSCRWDDRVQVDAADVDAVADDETRMGLAAGQQVPLQTLLEGMMVISGNDAALVLARHIAGSQHAFLQRMNDCAARMALHGTRFASVSGNTTPGHASTAHDMAVLGARLVVDFPHSLQVTAQRTFSFGTLHLQNKNGLLGEPGVDGLKTGYTQAAGHCLAATACRPVPGRSAPVRLITVVLGTASREQRHALALQYLEQGFATITAQAAASVA</sequence>
<dbReference type="GO" id="GO:0071555">
    <property type="term" value="P:cell wall organization"/>
    <property type="evidence" value="ECO:0007669"/>
    <property type="project" value="UniProtKB-KW"/>
</dbReference>
<evidence type="ECO:0000313" key="11">
    <source>
        <dbReference type="EMBL" id="KAF1015054.1"/>
    </source>
</evidence>
<dbReference type="EMBL" id="WNDS01000003">
    <property type="protein sequence ID" value="KAF1015054.1"/>
    <property type="molecule type" value="Genomic_DNA"/>
</dbReference>
<dbReference type="InterPro" id="IPR001967">
    <property type="entry name" value="Peptidase_S11_N"/>
</dbReference>
<evidence type="ECO:0000256" key="4">
    <source>
        <dbReference type="ARBA" id="ARBA00022960"/>
    </source>
</evidence>
<feature type="active site" description="Proton acceptor" evidence="7">
    <location>
        <position position="28"/>
    </location>
</feature>
<dbReference type="PANTHER" id="PTHR21581">
    <property type="entry name" value="D-ALANYL-D-ALANINE CARBOXYPEPTIDASE"/>
    <property type="match status" value="1"/>
</dbReference>
<evidence type="ECO:0000256" key="1">
    <source>
        <dbReference type="ARBA" id="ARBA00007164"/>
    </source>
</evidence>
<keyword evidence="4" id="KW-0133">Cell shape</keyword>
<evidence type="ECO:0000313" key="12">
    <source>
        <dbReference type="Proteomes" id="UP000487117"/>
    </source>
</evidence>
<proteinExistence type="inferred from homology"/>
<dbReference type="GO" id="GO:0006508">
    <property type="term" value="P:proteolysis"/>
    <property type="evidence" value="ECO:0007669"/>
    <property type="project" value="InterPro"/>
</dbReference>
<comment type="similarity">
    <text evidence="1 9">Belongs to the peptidase S11 family.</text>
</comment>
<organism evidence="11 12">
    <name type="scientific">Stenotrophomonas maltophilia</name>
    <name type="common">Pseudomonas maltophilia</name>
    <name type="synonym">Xanthomonas maltophilia</name>
    <dbReference type="NCBI Taxonomy" id="40324"/>
    <lineage>
        <taxon>Bacteria</taxon>
        <taxon>Pseudomonadati</taxon>
        <taxon>Pseudomonadota</taxon>
        <taxon>Gammaproteobacteria</taxon>
        <taxon>Lysobacterales</taxon>
        <taxon>Lysobacteraceae</taxon>
        <taxon>Stenotrophomonas</taxon>
        <taxon>Stenotrophomonas maltophilia group</taxon>
    </lineage>
</organism>
<protein>
    <submittedName>
        <fullName evidence="11">D-alanyl-D-alanine carboxypeptidase DacA</fullName>
    </submittedName>
</protein>
<evidence type="ECO:0000256" key="3">
    <source>
        <dbReference type="ARBA" id="ARBA00022801"/>
    </source>
</evidence>
<dbReference type="Proteomes" id="UP000487117">
    <property type="component" value="Unassembled WGS sequence"/>
</dbReference>
<dbReference type="Pfam" id="PF00768">
    <property type="entry name" value="Peptidase_S11"/>
    <property type="match status" value="1"/>
</dbReference>
<feature type="active site" description="Acyl-ester intermediate" evidence="7">
    <location>
        <position position="25"/>
    </location>
</feature>
<dbReference type="Gene3D" id="3.40.710.10">
    <property type="entry name" value="DD-peptidase/beta-lactamase superfamily"/>
    <property type="match status" value="1"/>
</dbReference>
<keyword evidence="2" id="KW-0732">Signal</keyword>